<reference evidence="6 7" key="1">
    <citation type="submission" date="2017-04" db="EMBL/GenBank/DDBJ databases">
        <title>Draft Aigarchaeota genome from a New Zealand hot spring.</title>
        <authorList>
            <person name="Reysenbach A.-L."/>
            <person name="Donaho J.A."/>
            <person name="Gerhart J."/>
            <person name="Kelley J.F."/>
            <person name="Kouba K."/>
            <person name="Podar M."/>
            <person name="Stott M."/>
        </authorList>
    </citation>
    <scope>NUCLEOTIDE SEQUENCE [LARGE SCALE GENOMIC DNA]</scope>
    <source>
        <strain evidence="6">NZ13_MG1</strain>
    </source>
</reference>
<sequence>MGLTMTQKIIKEHLVSGRPEPGEVVSIKVDQVLMQDATGTMAMLEFEAMGVPRVKVPLAVVYVDHNMLQIDNLNADDHIFLRTAAAKYGIYYSRPGNGICHQVHLERFAAPGQVLLGSDSHTPTAGGMGMLAIGVGGLEVAAAMAGEPYEFKVPEIVKVVLEGELRRPWVTAMDITFELLRRFTVKGGVGKIFEYVGPGVKTLTVTERATVTNFGTELGLTTSIFPSDERTRHYLEAQGRGDAWRELSPDPDAEYADTITVNLSELEPYVAKPHQPDNVVRLVELKGMKVDQVCIGSCTNSSYQVMKAVAQILKGRTVAPNVSMTVSPGSKQVYEMLAREGALADMIAAGVRVLEAACGPCIGMGQAPPYNGVSVRSFNRNFKGRSGTPEASVYLANPLVATYIALKGEFADPRESDINVTYVEEPERFLINDNMIIPPSPTPEAVKVIKGPNIKEVPVKEPLAESLTAKVLIKVGDNISTDDILPAGAKILPLRSNIPEISKYTFSRIDPTFYERARAAKAGVIVGGENYGQGSSREHAAIAPMYLGVKAVIAKSLARIHKENLVNFGIIPLTFENPSDYDRIDAGDELEILRLAEAVRKNEPIKIVNKTKGIEFVTTFSLIEKQREVLLAGGLLPYIRKKIQAS</sequence>
<dbReference type="Proteomes" id="UP000244066">
    <property type="component" value="Unassembled WGS sequence"/>
</dbReference>
<dbReference type="InterPro" id="IPR015928">
    <property type="entry name" value="Aconitase/3IPM_dehydase_swvl"/>
</dbReference>
<dbReference type="AlphaFoldDB" id="A0A2R7Y1M1"/>
<dbReference type="Gene3D" id="3.20.19.10">
    <property type="entry name" value="Aconitase, domain 4"/>
    <property type="match status" value="1"/>
</dbReference>
<dbReference type="InterPro" id="IPR000573">
    <property type="entry name" value="AconitaseA/IPMdHydase_ssu_swvl"/>
</dbReference>
<dbReference type="GO" id="GO:0006099">
    <property type="term" value="P:tricarboxylic acid cycle"/>
    <property type="evidence" value="ECO:0007669"/>
    <property type="project" value="TreeGrafter"/>
</dbReference>
<dbReference type="Pfam" id="PF00330">
    <property type="entry name" value="Aconitase"/>
    <property type="match status" value="1"/>
</dbReference>
<dbReference type="NCBIfam" id="TIGR01342">
    <property type="entry name" value="acon_putative"/>
    <property type="match status" value="1"/>
</dbReference>
<dbReference type="SUPFAM" id="SSF52016">
    <property type="entry name" value="LeuD/IlvD-like"/>
    <property type="match status" value="1"/>
</dbReference>
<dbReference type="GO" id="GO:0003994">
    <property type="term" value="F:aconitate hydratase activity"/>
    <property type="evidence" value="ECO:0007669"/>
    <property type="project" value="TreeGrafter"/>
</dbReference>
<evidence type="ECO:0000256" key="3">
    <source>
        <dbReference type="ARBA" id="ARBA00023014"/>
    </source>
</evidence>
<gene>
    <name evidence="6" type="ORF">B9J98_06605</name>
</gene>
<dbReference type="PANTHER" id="PTHR43160:SF3">
    <property type="entry name" value="ACONITATE HYDRATASE, MITOCHONDRIAL"/>
    <property type="match status" value="1"/>
</dbReference>
<dbReference type="InterPro" id="IPR036008">
    <property type="entry name" value="Aconitase_4Fe-4S_dom"/>
</dbReference>
<dbReference type="PRINTS" id="PR00415">
    <property type="entry name" value="ACONITASE"/>
</dbReference>
<name>A0A2R7Y1M1_9ARCH</name>
<dbReference type="CDD" id="cd01579">
    <property type="entry name" value="AcnA_Bact_Swivel"/>
    <property type="match status" value="1"/>
</dbReference>
<organism evidence="6 7">
    <name type="scientific">Candidatus Terraquivivens tikiterensis</name>
    <dbReference type="NCBI Taxonomy" id="1980982"/>
    <lineage>
        <taxon>Archaea</taxon>
        <taxon>Nitrososphaerota</taxon>
        <taxon>Candidatus Wolframiiraptoraceae</taxon>
        <taxon>Candidatus Terraquivivens</taxon>
    </lineage>
</organism>
<evidence type="ECO:0000313" key="7">
    <source>
        <dbReference type="Proteomes" id="UP000244066"/>
    </source>
</evidence>
<dbReference type="InterPro" id="IPR001030">
    <property type="entry name" value="Acoase/IPM_deHydtase_lsu_aba"/>
</dbReference>
<evidence type="ECO:0000256" key="1">
    <source>
        <dbReference type="ARBA" id="ARBA00022723"/>
    </source>
</evidence>
<dbReference type="InterPro" id="IPR015931">
    <property type="entry name" value="Acnase/IPM_dHydase_lsu_aba_1/3"/>
</dbReference>
<dbReference type="Gene3D" id="3.30.499.10">
    <property type="entry name" value="Aconitase, domain 3"/>
    <property type="match status" value="2"/>
</dbReference>
<dbReference type="GO" id="GO:0046872">
    <property type="term" value="F:metal ion binding"/>
    <property type="evidence" value="ECO:0007669"/>
    <property type="project" value="UniProtKB-KW"/>
</dbReference>
<dbReference type="GO" id="GO:0005829">
    <property type="term" value="C:cytosol"/>
    <property type="evidence" value="ECO:0007669"/>
    <property type="project" value="TreeGrafter"/>
</dbReference>
<evidence type="ECO:0000313" key="6">
    <source>
        <dbReference type="EMBL" id="PUA31339.1"/>
    </source>
</evidence>
<comment type="caution">
    <text evidence="6">The sequence shown here is derived from an EMBL/GenBank/DDBJ whole genome shotgun (WGS) entry which is preliminary data.</text>
</comment>
<dbReference type="SUPFAM" id="SSF53732">
    <property type="entry name" value="Aconitase iron-sulfur domain"/>
    <property type="match status" value="1"/>
</dbReference>
<dbReference type="PROSITE" id="PS01244">
    <property type="entry name" value="ACONITASE_2"/>
    <property type="match status" value="1"/>
</dbReference>
<evidence type="ECO:0000259" key="5">
    <source>
        <dbReference type="Pfam" id="PF00694"/>
    </source>
</evidence>
<evidence type="ECO:0000256" key="2">
    <source>
        <dbReference type="ARBA" id="ARBA00023004"/>
    </source>
</evidence>
<dbReference type="GO" id="GO:0051539">
    <property type="term" value="F:4 iron, 4 sulfur cluster binding"/>
    <property type="evidence" value="ECO:0007669"/>
    <property type="project" value="TreeGrafter"/>
</dbReference>
<keyword evidence="2" id="KW-0408">Iron</keyword>
<accession>A0A2R7Y1M1</accession>
<keyword evidence="3" id="KW-0411">Iron-sulfur</keyword>
<evidence type="ECO:0000259" key="4">
    <source>
        <dbReference type="Pfam" id="PF00330"/>
    </source>
</evidence>
<dbReference type="Pfam" id="PF00694">
    <property type="entry name" value="Aconitase_C"/>
    <property type="match status" value="1"/>
</dbReference>
<keyword evidence="1" id="KW-0479">Metal-binding</keyword>
<dbReference type="InterPro" id="IPR006250">
    <property type="entry name" value="Aconitase_put"/>
</dbReference>
<feature type="domain" description="Aconitase/3-isopropylmalate dehydratase large subunit alpha/beta/alpha" evidence="4">
    <location>
        <begin position="7"/>
        <end position="408"/>
    </location>
</feature>
<protein>
    <submittedName>
        <fullName evidence="6">Aconitate hydratase</fullName>
    </submittedName>
</protein>
<dbReference type="EMBL" id="NDWU01000019">
    <property type="protein sequence ID" value="PUA31339.1"/>
    <property type="molecule type" value="Genomic_DNA"/>
</dbReference>
<feature type="domain" description="Aconitase A/isopropylmalate dehydratase small subunit swivel" evidence="5">
    <location>
        <begin position="522"/>
        <end position="577"/>
    </location>
</feature>
<dbReference type="PANTHER" id="PTHR43160">
    <property type="entry name" value="ACONITATE HYDRATASE B"/>
    <property type="match status" value="1"/>
</dbReference>
<dbReference type="InterPro" id="IPR018136">
    <property type="entry name" value="Aconitase_4Fe-4S_BS"/>
</dbReference>
<dbReference type="NCBIfam" id="NF005558">
    <property type="entry name" value="PRK07229.1"/>
    <property type="match status" value="1"/>
</dbReference>
<dbReference type="PROSITE" id="PS00450">
    <property type="entry name" value="ACONITASE_1"/>
    <property type="match status" value="1"/>
</dbReference>
<proteinExistence type="predicted"/>
<dbReference type="InterPro" id="IPR050926">
    <property type="entry name" value="Aconitase/IPM_isomerase"/>
</dbReference>